<organism evidence="2 3">
    <name type="scientific">Sphingobium fuliginis (strain ATCC 27551)</name>
    <dbReference type="NCBI Taxonomy" id="336203"/>
    <lineage>
        <taxon>Bacteria</taxon>
        <taxon>Pseudomonadati</taxon>
        <taxon>Pseudomonadota</taxon>
        <taxon>Alphaproteobacteria</taxon>
        <taxon>Sphingomonadales</taxon>
        <taxon>Sphingomonadaceae</taxon>
        <taxon>Sphingobium</taxon>
    </lineage>
</organism>
<protein>
    <submittedName>
        <fullName evidence="2">Uncharacterized protein</fullName>
    </submittedName>
</protein>
<proteinExistence type="predicted"/>
<gene>
    <name evidence="2" type="ORF">SFOMI_4540</name>
</gene>
<reference evidence="2 3" key="2">
    <citation type="journal article" date="2013" name="Environ. Sci. Technol.">
        <title>The 4-tert-butylphenol-utilizing bacterium Sphingobium fuliginis OMI can degrade bisphenols via phenolic ring hydroxylation and meta-cleavage pathway.</title>
        <authorList>
            <person name="Ogata Y."/>
            <person name="Goda S."/>
            <person name="Toyama T."/>
            <person name="Sei K."/>
            <person name="Ike M."/>
        </authorList>
    </citation>
    <scope>NUCLEOTIDE SEQUENCE [LARGE SCALE GENOMIC DNA]</scope>
    <source>
        <strain evidence="2 3">OMI</strain>
    </source>
</reference>
<evidence type="ECO:0000313" key="2">
    <source>
        <dbReference type="EMBL" id="GAY23962.1"/>
    </source>
</evidence>
<accession>A0A292ZGW9</accession>
<name>A0A292ZGW9_SPHSA</name>
<sequence length="111" mass="12349">MRQHARPPWPGPRPGLKRLPRSGGRCPPRRRIIDTALPRLHRHPENDAPDMAVPRSGTQRAGSADDRPLQAVMAGCRYSLVPFAMTLLLQGRVKPAARKDRAIRARPALRG</sequence>
<dbReference type="EMBL" id="BEWI01000032">
    <property type="protein sequence ID" value="GAY23962.1"/>
    <property type="molecule type" value="Genomic_DNA"/>
</dbReference>
<reference evidence="2 3" key="1">
    <citation type="journal article" date="2013" name="Biodegradation">
        <title>Occurrence of 4-tert-butylphenol (4-t-BP) biodegradation in an aquatic sample caused by the presence of Spirodela polyrrhiza and isolation of a 4-t-BP-utilizing bacterium.</title>
        <authorList>
            <person name="Ogata Y."/>
            <person name="Toyama T."/>
            <person name="Yu N."/>
            <person name="Wang X."/>
            <person name="Sei K."/>
            <person name="Ike M."/>
        </authorList>
    </citation>
    <scope>NUCLEOTIDE SEQUENCE [LARGE SCALE GENOMIC DNA]</scope>
    <source>
        <strain evidence="2 3">OMI</strain>
    </source>
</reference>
<dbReference type="AlphaFoldDB" id="A0A292ZGW9"/>
<evidence type="ECO:0000256" key="1">
    <source>
        <dbReference type="SAM" id="MobiDB-lite"/>
    </source>
</evidence>
<feature type="region of interest" description="Disordered" evidence="1">
    <location>
        <begin position="1"/>
        <end position="66"/>
    </location>
</feature>
<comment type="caution">
    <text evidence="2">The sequence shown here is derived from an EMBL/GenBank/DDBJ whole genome shotgun (WGS) entry which is preliminary data.</text>
</comment>
<dbReference type="Proteomes" id="UP000221538">
    <property type="component" value="Unassembled WGS sequence"/>
</dbReference>
<evidence type="ECO:0000313" key="3">
    <source>
        <dbReference type="Proteomes" id="UP000221538"/>
    </source>
</evidence>